<dbReference type="KEGG" id="ccas:EIB73_13270"/>
<proteinExistence type="predicted"/>
<reference evidence="3" key="1">
    <citation type="submission" date="2018-11" db="EMBL/GenBank/DDBJ databases">
        <title>Proposal to divide the Flavobacteriaceae and reorganize its genera based on Amino Acid Identity values calculated from whole genome sequences.</title>
        <authorList>
            <person name="Nicholson A.C."/>
            <person name="Gulvik C.A."/>
            <person name="Whitney A.M."/>
            <person name="Humrighouse B.W."/>
            <person name="Bell M."/>
            <person name="Holmes B."/>
            <person name="Steigerwalt A.G."/>
            <person name="Villarma A."/>
            <person name="Sheth M."/>
            <person name="Batra D."/>
            <person name="Pryor J."/>
            <person name="Bernardet J.-F."/>
            <person name="Hugo C."/>
            <person name="Kampfer P."/>
            <person name="Newman J.D."/>
            <person name="McQuiston J.R."/>
        </authorList>
    </citation>
    <scope>NUCLEOTIDE SEQUENCE [LARGE SCALE GENOMIC DNA]</scope>
    <source>
        <strain evidence="3">G0081</strain>
    </source>
</reference>
<gene>
    <name evidence="2" type="ORF">EIB73_13270</name>
</gene>
<organism evidence="2 3">
    <name type="scientific">Kaistella carnis</name>
    <dbReference type="NCBI Taxonomy" id="1241979"/>
    <lineage>
        <taxon>Bacteria</taxon>
        <taxon>Pseudomonadati</taxon>
        <taxon>Bacteroidota</taxon>
        <taxon>Flavobacteriia</taxon>
        <taxon>Flavobacteriales</taxon>
        <taxon>Weeksellaceae</taxon>
        <taxon>Chryseobacterium group</taxon>
        <taxon>Kaistella</taxon>
    </lineage>
</organism>
<dbReference type="Proteomes" id="UP000270185">
    <property type="component" value="Chromosome"/>
</dbReference>
<accession>A0A3G8XNG1</accession>
<evidence type="ECO:0000256" key="1">
    <source>
        <dbReference type="ARBA" id="ARBA00022649"/>
    </source>
</evidence>
<protein>
    <submittedName>
        <fullName evidence="2">Type II toxin-antitoxin system RelE/ParE family toxin</fullName>
    </submittedName>
</protein>
<dbReference type="InterPro" id="IPR007712">
    <property type="entry name" value="RelE/ParE_toxin"/>
</dbReference>
<keyword evidence="1" id="KW-1277">Toxin-antitoxin system</keyword>
<dbReference type="Pfam" id="PF05016">
    <property type="entry name" value="ParE_toxin"/>
    <property type="match status" value="1"/>
</dbReference>
<keyword evidence="3" id="KW-1185">Reference proteome</keyword>
<dbReference type="EMBL" id="CP034159">
    <property type="protein sequence ID" value="AZI34083.1"/>
    <property type="molecule type" value="Genomic_DNA"/>
</dbReference>
<dbReference type="RefSeq" id="WP_125025719.1">
    <property type="nucleotide sequence ID" value="NZ_CP034159.1"/>
</dbReference>
<name>A0A3G8XNG1_9FLAO</name>
<dbReference type="OrthoDB" id="595476at2"/>
<evidence type="ECO:0000313" key="2">
    <source>
        <dbReference type="EMBL" id="AZI34083.1"/>
    </source>
</evidence>
<dbReference type="AlphaFoldDB" id="A0A3G8XNG1"/>
<dbReference type="InterPro" id="IPR035093">
    <property type="entry name" value="RelE/ParE_toxin_dom_sf"/>
</dbReference>
<dbReference type="Gene3D" id="3.30.2310.20">
    <property type="entry name" value="RelE-like"/>
    <property type="match status" value="1"/>
</dbReference>
<sequence length="95" mass="11076">MKVLLSDRAKFQLKESVHFYEKRKTGLGEKLTNSVTSKLKFVASNPLSSEIKYDEVHVTYLKHFPFAIHYLYINEQSVIFVSAIFHTSQNPNKLR</sequence>
<evidence type="ECO:0000313" key="3">
    <source>
        <dbReference type="Proteomes" id="UP000270185"/>
    </source>
</evidence>